<keyword evidence="4" id="KW-1185">Reference proteome</keyword>
<comment type="caution">
    <text evidence="3">The sequence shown here is derived from an EMBL/GenBank/DDBJ whole genome shotgun (WGS) entry which is preliminary data.</text>
</comment>
<dbReference type="PROSITE" id="PS50076">
    <property type="entry name" value="DNAJ_2"/>
    <property type="match status" value="1"/>
</dbReference>
<evidence type="ECO:0000313" key="4">
    <source>
        <dbReference type="Proteomes" id="UP001279734"/>
    </source>
</evidence>
<sequence length="366" mass="40086">MEDAGTTSSNPDDGANRAEAESEAEAEAERLLGIAEKLLQNRDFTGSREFAVLAHETEPLLEGPDQILAISDVFTAAEKRINNQYDWYSILGVERRADDSDLIKKNYRRLALLLHPDKNKFPHSDAAFKLVADAWAVLSDQAKKFLYDNELSLFSRVELGPKLAQTQEQAQFQQQNKLPVRRSPRGADGSGVTPNAVRYDGGAGGSSAGAGRSTARSISQISSFWTACPYCYVLYEYPREYVDFCLRCQNCQRAFHAAVVPSLPPRVPGRDAYYCCWGFFPLGFSISNSDAGKNTKPGFPNWMPPMFSGSMTAAVATSSATHDARQGRTGLVNFSHGSASAQIRRGGPAPPGTAPRKRGRPRKNPL</sequence>
<evidence type="ECO:0000259" key="2">
    <source>
        <dbReference type="PROSITE" id="PS50076"/>
    </source>
</evidence>
<accession>A0AAD3T4T6</accession>
<feature type="region of interest" description="Disordered" evidence="1">
    <location>
        <begin position="1"/>
        <end position="26"/>
    </location>
</feature>
<dbReference type="Proteomes" id="UP001279734">
    <property type="component" value="Unassembled WGS sequence"/>
</dbReference>
<protein>
    <recommendedName>
        <fullName evidence="2">J domain-containing protein</fullName>
    </recommendedName>
</protein>
<dbReference type="EMBL" id="BSYO01000024">
    <property type="protein sequence ID" value="GMH22429.1"/>
    <property type="molecule type" value="Genomic_DNA"/>
</dbReference>
<feature type="compositionally biased region" description="Low complexity" evidence="1">
    <location>
        <begin position="165"/>
        <end position="175"/>
    </location>
</feature>
<feature type="compositionally biased region" description="Polar residues" evidence="1">
    <location>
        <begin position="1"/>
        <end position="11"/>
    </location>
</feature>
<feature type="region of interest" description="Disordered" evidence="1">
    <location>
        <begin position="336"/>
        <end position="366"/>
    </location>
</feature>
<name>A0AAD3T4T6_NEPGR</name>
<dbReference type="Pfam" id="PF00226">
    <property type="entry name" value="DnaJ"/>
    <property type="match status" value="1"/>
</dbReference>
<gene>
    <name evidence="3" type="ORF">Nepgr_024272</name>
</gene>
<feature type="region of interest" description="Disordered" evidence="1">
    <location>
        <begin position="165"/>
        <end position="212"/>
    </location>
</feature>
<dbReference type="InterPro" id="IPR036869">
    <property type="entry name" value="J_dom_sf"/>
</dbReference>
<dbReference type="InterPro" id="IPR056988">
    <property type="entry name" value="Zn_ribbon_pln"/>
</dbReference>
<dbReference type="CDD" id="cd15489">
    <property type="entry name" value="PHD_SF"/>
    <property type="match status" value="1"/>
</dbReference>
<dbReference type="CDD" id="cd06257">
    <property type="entry name" value="DnaJ"/>
    <property type="match status" value="1"/>
</dbReference>
<feature type="compositionally biased region" description="Basic residues" evidence="1">
    <location>
        <begin position="355"/>
        <end position="366"/>
    </location>
</feature>
<dbReference type="PANTHER" id="PTHR45496:SF1">
    <property type="entry name" value="CHAPERONE DNAJ-DOMAIN SUPERFAMILY PROTEIN"/>
    <property type="match status" value="1"/>
</dbReference>
<dbReference type="SUPFAM" id="SSF46565">
    <property type="entry name" value="Chaperone J-domain"/>
    <property type="match status" value="1"/>
</dbReference>
<organism evidence="3 4">
    <name type="scientific">Nepenthes gracilis</name>
    <name type="common">Slender pitcher plant</name>
    <dbReference type="NCBI Taxonomy" id="150966"/>
    <lineage>
        <taxon>Eukaryota</taxon>
        <taxon>Viridiplantae</taxon>
        <taxon>Streptophyta</taxon>
        <taxon>Embryophyta</taxon>
        <taxon>Tracheophyta</taxon>
        <taxon>Spermatophyta</taxon>
        <taxon>Magnoliopsida</taxon>
        <taxon>eudicotyledons</taxon>
        <taxon>Gunneridae</taxon>
        <taxon>Pentapetalae</taxon>
        <taxon>Caryophyllales</taxon>
        <taxon>Nepenthaceae</taxon>
        <taxon>Nepenthes</taxon>
    </lineage>
</organism>
<dbReference type="InterPro" id="IPR053052">
    <property type="entry name" value="Imprinting_Balance_Reg"/>
</dbReference>
<reference evidence="3" key="1">
    <citation type="submission" date="2023-05" db="EMBL/GenBank/DDBJ databases">
        <title>Nepenthes gracilis genome sequencing.</title>
        <authorList>
            <person name="Fukushima K."/>
        </authorList>
    </citation>
    <scope>NUCLEOTIDE SEQUENCE</scope>
    <source>
        <strain evidence="3">SING2019-196</strain>
    </source>
</reference>
<evidence type="ECO:0000256" key="1">
    <source>
        <dbReference type="SAM" id="MobiDB-lite"/>
    </source>
</evidence>
<feature type="domain" description="J" evidence="2">
    <location>
        <begin position="86"/>
        <end position="151"/>
    </location>
</feature>
<evidence type="ECO:0000313" key="3">
    <source>
        <dbReference type="EMBL" id="GMH22429.1"/>
    </source>
</evidence>
<dbReference type="Gene3D" id="1.10.287.110">
    <property type="entry name" value="DnaJ domain"/>
    <property type="match status" value="1"/>
</dbReference>
<dbReference type="SMART" id="SM00271">
    <property type="entry name" value="DnaJ"/>
    <property type="match status" value="1"/>
</dbReference>
<dbReference type="InterPro" id="IPR001623">
    <property type="entry name" value="DnaJ_domain"/>
</dbReference>
<dbReference type="AlphaFoldDB" id="A0AAD3T4T6"/>
<dbReference type="Pfam" id="PF23551">
    <property type="entry name" value="Zn_ribbon_20"/>
    <property type="match status" value="1"/>
</dbReference>
<dbReference type="PANTHER" id="PTHR45496">
    <property type="entry name" value="CHAPERONE DNAJ-DOMAIN SUPERFAMILY PROTEIN"/>
    <property type="match status" value="1"/>
</dbReference>
<dbReference type="PRINTS" id="PR00625">
    <property type="entry name" value="JDOMAIN"/>
</dbReference>
<proteinExistence type="predicted"/>